<protein>
    <recommendedName>
        <fullName evidence="6">Rod shape-determining protein</fullName>
    </recommendedName>
</protein>
<dbReference type="GO" id="GO:0005524">
    <property type="term" value="F:ATP binding"/>
    <property type="evidence" value="ECO:0007669"/>
    <property type="project" value="UniProtKB-KW"/>
</dbReference>
<gene>
    <name evidence="5" type="ORF">METZ01_LOCUS399844</name>
</gene>
<evidence type="ECO:0000256" key="4">
    <source>
        <dbReference type="ARBA" id="ARBA00022840"/>
    </source>
</evidence>
<accession>A0A382VKS6</accession>
<comment type="subcellular location">
    <subcellularLocation>
        <location evidence="1">Cytoplasm</location>
    </subcellularLocation>
</comment>
<reference evidence="5" key="1">
    <citation type="submission" date="2018-05" db="EMBL/GenBank/DDBJ databases">
        <authorList>
            <person name="Lanie J.A."/>
            <person name="Ng W.-L."/>
            <person name="Kazmierczak K.M."/>
            <person name="Andrzejewski T.M."/>
            <person name="Davidsen T.M."/>
            <person name="Wayne K.J."/>
            <person name="Tettelin H."/>
            <person name="Glass J.I."/>
            <person name="Rusch D."/>
            <person name="Podicherti R."/>
            <person name="Tsui H.-C.T."/>
            <person name="Winkler M.E."/>
        </authorList>
    </citation>
    <scope>NUCLEOTIDE SEQUENCE</scope>
</reference>
<dbReference type="EMBL" id="UINC01152680">
    <property type="protein sequence ID" value="SVD46990.1"/>
    <property type="molecule type" value="Genomic_DNA"/>
</dbReference>
<feature type="non-terminal residue" evidence="5">
    <location>
        <position position="1"/>
    </location>
</feature>
<sequence>AFPQAETLTGEVKGLNVKTGVPTSITISDEEIREALKEPLTTIIAVIMRALEKIPPELSSDIHSNGIYLTGGGALIRGLDKMIEEKTTLKVFIAEDPLLSIVKGAGAVLNDFSNMKKVCIN</sequence>
<dbReference type="InterPro" id="IPR043129">
    <property type="entry name" value="ATPase_NBD"/>
</dbReference>
<dbReference type="Pfam" id="PF06723">
    <property type="entry name" value="MreB_Mbl"/>
    <property type="match status" value="1"/>
</dbReference>
<evidence type="ECO:0000256" key="3">
    <source>
        <dbReference type="ARBA" id="ARBA00022741"/>
    </source>
</evidence>
<evidence type="ECO:0000313" key="5">
    <source>
        <dbReference type="EMBL" id="SVD46990.1"/>
    </source>
</evidence>
<dbReference type="AlphaFoldDB" id="A0A382VKS6"/>
<keyword evidence="4" id="KW-0067">ATP-binding</keyword>
<name>A0A382VKS6_9ZZZZ</name>
<evidence type="ECO:0000256" key="2">
    <source>
        <dbReference type="ARBA" id="ARBA00022490"/>
    </source>
</evidence>
<evidence type="ECO:0008006" key="6">
    <source>
        <dbReference type="Google" id="ProtNLM"/>
    </source>
</evidence>
<dbReference type="Gene3D" id="3.30.420.40">
    <property type="match status" value="1"/>
</dbReference>
<organism evidence="5">
    <name type="scientific">marine metagenome</name>
    <dbReference type="NCBI Taxonomy" id="408172"/>
    <lineage>
        <taxon>unclassified sequences</taxon>
        <taxon>metagenomes</taxon>
        <taxon>ecological metagenomes</taxon>
    </lineage>
</organism>
<keyword evidence="3" id="KW-0547">Nucleotide-binding</keyword>
<dbReference type="SUPFAM" id="SSF53067">
    <property type="entry name" value="Actin-like ATPase domain"/>
    <property type="match status" value="1"/>
</dbReference>
<dbReference type="InterPro" id="IPR056546">
    <property type="entry name" value="MreB_MamK-like"/>
</dbReference>
<evidence type="ECO:0000256" key="1">
    <source>
        <dbReference type="ARBA" id="ARBA00004496"/>
    </source>
</evidence>
<dbReference type="PANTHER" id="PTHR42749:SF1">
    <property type="entry name" value="CELL SHAPE-DETERMINING PROTEIN MREB"/>
    <property type="match status" value="1"/>
</dbReference>
<keyword evidence="2" id="KW-0963">Cytoplasm</keyword>
<dbReference type="GO" id="GO:0005737">
    <property type="term" value="C:cytoplasm"/>
    <property type="evidence" value="ECO:0007669"/>
    <property type="project" value="UniProtKB-SubCell"/>
</dbReference>
<dbReference type="PANTHER" id="PTHR42749">
    <property type="entry name" value="CELL SHAPE-DETERMINING PROTEIN MREB"/>
    <property type="match status" value="1"/>
</dbReference>
<proteinExistence type="predicted"/>